<dbReference type="Proteomes" id="UP000740926">
    <property type="component" value="Unassembled WGS sequence"/>
</dbReference>
<name>A0A9P6YXQ2_9FUNG</name>
<dbReference type="SUPFAM" id="SSF56672">
    <property type="entry name" value="DNA/RNA polymerases"/>
    <property type="match status" value="1"/>
</dbReference>
<proteinExistence type="predicted"/>
<gene>
    <name evidence="2" type="ORF">G6F50_009349</name>
</gene>
<accession>A0A9P6YXQ2</accession>
<evidence type="ECO:0000313" key="3">
    <source>
        <dbReference type="Proteomes" id="UP000740926"/>
    </source>
</evidence>
<organism evidence="2 3">
    <name type="scientific">Rhizopus delemar</name>
    <dbReference type="NCBI Taxonomy" id="936053"/>
    <lineage>
        <taxon>Eukaryota</taxon>
        <taxon>Fungi</taxon>
        <taxon>Fungi incertae sedis</taxon>
        <taxon>Mucoromycota</taxon>
        <taxon>Mucoromycotina</taxon>
        <taxon>Mucoromycetes</taxon>
        <taxon>Mucorales</taxon>
        <taxon>Mucorineae</taxon>
        <taxon>Rhizopodaceae</taxon>
        <taxon>Rhizopus</taxon>
    </lineage>
</organism>
<dbReference type="Pfam" id="PF00078">
    <property type="entry name" value="RVT_1"/>
    <property type="match status" value="1"/>
</dbReference>
<feature type="domain" description="Reverse transcriptase" evidence="1">
    <location>
        <begin position="120"/>
        <end position="386"/>
    </location>
</feature>
<dbReference type="PROSITE" id="PS50878">
    <property type="entry name" value="RT_POL"/>
    <property type="match status" value="1"/>
</dbReference>
<dbReference type="InterPro" id="IPR000477">
    <property type="entry name" value="RT_dom"/>
</dbReference>
<dbReference type="AlphaFoldDB" id="A0A9P6YXQ2"/>
<sequence length="651" mass="75140">MKGFHPLIPMFSALDSCPRLPTENELTISSQTSLLIPFKDICEEDPQEKFKFSKFLQPYFASLLSAEQQDLELDNEEHPTEANISFDPFIQQMSYEDINITALKNRQLKTMFSFNSNSQITNISHNNWKDFISTPMHHIPRNVWYRLLHKKLSTRANLHRIIPAKVDDDYYQLCKLPETEQHTLFTCIQKQDLWNAAFKKYLSNPKDPNLLAFLDIKSANDTVDRNIIWNELSSSIPTPLLALLFNMFEDVLVEVILSNHKSSRFHSKTGVLQGSVLSPYLYSVYINSLPNFLRPAPLVDTDFNDPIIVALKLNCLLYVDDVVLITDAGSMQSLLSKCEEHSLSLGYRWNPKKCVVVDPNSTRQKYYLYNSELPNEDYFPYLGVPIKSGDIVDKSALLQQSINKALGMMRQLITLGVNKNGRDYLLSTRFYAQIVRPQLEYGLAITTFNLREIQSLENCQNQCIRQIFGGRLFTSTKNHNVSRDGPNYPNNLYGHHSAMNISKPCFILQEKHAKLLSHCRNDLIVDPILRIPMTRSERSRCVRWRLGWLPLDMHNRLQMPKSIDDPLSYLLNLLPSTFFTKKARRSIDAWLIRLPSICAILLEMDYLAHSQFPEASNHLGEPFVKRLHYIQQKFSDGQPPSLIHTTFIFSL</sequence>
<evidence type="ECO:0000259" key="1">
    <source>
        <dbReference type="PROSITE" id="PS50878"/>
    </source>
</evidence>
<comment type="caution">
    <text evidence="2">The sequence shown here is derived from an EMBL/GenBank/DDBJ whole genome shotgun (WGS) entry which is preliminary data.</text>
</comment>
<protein>
    <recommendedName>
        <fullName evidence="1">Reverse transcriptase domain-containing protein</fullName>
    </recommendedName>
</protein>
<reference evidence="2 3" key="1">
    <citation type="journal article" date="2020" name="Microb. Genom.">
        <title>Genetic diversity of clinical and environmental Mucorales isolates obtained from an investigation of mucormycosis cases among solid organ transplant recipients.</title>
        <authorList>
            <person name="Nguyen M.H."/>
            <person name="Kaul D."/>
            <person name="Muto C."/>
            <person name="Cheng S.J."/>
            <person name="Richter R.A."/>
            <person name="Bruno V.M."/>
            <person name="Liu G."/>
            <person name="Beyhan S."/>
            <person name="Sundermann A.J."/>
            <person name="Mounaud S."/>
            <person name="Pasculle A.W."/>
            <person name="Nierman W.C."/>
            <person name="Driscoll E."/>
            <person name="Cumbie R."/>
            <person name="Clancy C.J."/>
            <person name="Dupont C.L."/>
        </authorList>
    </citation>
    <scope>NUCLEOTIDE SEQUENCE [LARGE SCALE GENOMIC DNA]</scope>
    <source>
        <strain evidence="2 3">GL24</strain>
    </source>
</reference>
<dbReference type="EMBL" id="JAANIU010001819">
    <property type="protein sequence ID" value="KAG1566218.1"/>
    <property type="molecule type" value="Genomic_DNA"/>
</dbReference>
<dbReference type="PANTHER" id="PTHR47027">
    <property type="entry name" value="REVERSE TRANSCRIPTASE DOMAIN-CONTAINING PROTEIN"/>
    <property type="match status" value="1"/>
</dbReference>
<dbReference type="InterPro" id="IPR043502">
    <property type="entry name" value="DNA/RNA_pol_sf"/>
</dbReference>
<evidence type="ECO:0000313" key="2">
    <source>
        <dbReference type="EMBL" id="KAG1566218.1"/>
    </source>
</evidence>
<keyword evidence="3" id="KW-1185">Reference proteome</keyword>
<dbReference type="PANTHER" id="PTHR47027:SF30">
    <property type="entry name" value="THAP-TYPE DOMAIN-CONTAINING PROTEIN"/>
    <property type="match status" value="1"/>
</dbReference>